<keyword evidence="9" id="KW-0505">Motor protein</keyword>
<keyword evidence="6" id="KW-0547">Nucleotide-binding</keyword>
<evidence type="ECO:0000313" key="14">
    <source>
        <dbReference type="EMBL" id="OTF76307.1"/>
    </source>
</evidence>
<evidence type="ECO:0000259" key="12">
    <source>
        <dbReference type="Pfam" id="PF08393"/>
    </source>
</evidence>
<dbReference type="Gene3D" id="1.20.58.1120">
    <property type="match status" value="1"/>
</dbReference>
<dbReference type="Pfam" id="PF08393">
    <property type="entry name" value="DHC_N2"/>
    <property type="match status" value="1"/>
</dbReference>
<dbReference type="Gene3D" id="1.20.140.100">
    <property type="entry name" value="Dynein heavy chain, N-terminal domain 2"/>
    <property type="match status" value="1"/>
</dbReference>
<proteinExistence type="predicted"/>
<dbReference type="GO" id="GO:1902850">
    <property type="term" value="P:microtubule cytoskeleton organization involved in mitosis"/>
    <property type="evidence" value="ECO:0007669"/>
    <property type="project" value="UniProtKB-ARBA"/>
</dbReference>
<feature type="compositionally biased region" description="Acidic residues" evidence="11">
    <location>
        <begin position="238"/>
        <end position="257"/>
    </location>
</feature>
<keyword evidence="15" id="KW-1185">Reference proteome</keyword>
<dbReference type="GO" id="GO:0005524">
    <property type="term" value="F:ATP binding"/>
    <property type="evidence" value="ECO:0007669"/>
    <property type="project" value="UniProtKB-KW"/>
</dbReference>
<evidence type="ECO:0000259" key="13">
    <source>
        <dbReference type="Pfam" id="PF12774"/>
    </source>
</evidence>
<dbReference type="OrthoDB" id="447173at2759"/>
<dbReference type="GO" id="GO:0005938">
    <property type="term" value="C:cell cortex"/>
    <property type="evidence" value="ECO:0007669"/>
    <property type="project" value="UniProtKB-ARBA"/>
</dbReference>
<dbReference type="GO" id="GO:0045505">
    <property type="term" value="F:dynein intermediate chain binding"/>
    <property type="evidence" value="ECO:0007669"/>
    <property type="project" value="InterPro"/>
</dbReference>
<evidence type="ECO:0000313" key="15">
    <source>
        <dbReference type="Proteomes" id="UP000194236"/>
    </source>
</evidence>
<evidence type="ECO:0000256" key="7">
    <source>
        <dbReference type="ARBA" id="ARBA00022840"/>
    </source>
</evidence>
<reference evidence="14 15" key="1">
    <citation type="submission" date="2017-03" db="EMBL/GenBank/DDBJ databases">
        <title>Genome Survey of Euroglyphus maynei.</title>
        <authorList>
            <person name="Arlian L.G."/>
            <person name="Morgan M.S."/>
            <person name="Rider S.D."/>
        </authorList>
    </citation>
    <scope>NUCLEOTIDE SEQUENCE [LARGE SCALE GENOMIC DNA]</scope>
    <source>
        <strain evidence="14">Arlian Lab</strain>
        <tissue evidence="14">Whole body</tissue>
    </source>
</reference>
<dbReference type="InterPro" id="IPR027417">
    <property type="entry name" value="P-loop_NTPase"/>
</dbReference>
<feature type="non-terminal residue" evidence="14">
    <location>
        <position position="1682"/>
    </location>
</feature>
<gene>
    <name evidence="14" type="ORF">BLA29_000685</name>
</gene>
<dbReference type="GO" id="GO:0000235">
    <property type="term" value="C:astral microtubule"/>
    <property type="evidence" value="ECO:0007669"/>
    <property type="project" value="UniProtKB-ARBA"/>
</dbReference>
<dbReference type="PANTHER" id="PTHR45703:SF22">
    <property type="entry name" value="DYNEIN CYTOPLASMIC 2 HEAVY CHAIN 1"/>
    <property type="match status" value="1"/>
</dbReference>
<dbReference type="InterPro" id="IPR026983">
    <property type="entry name" value="DHC"/>
</dbReference>
<dbReference type="InterPro" id="IPR013602">
    <property type="entry name" value="Dynein_heavy_linker"/>
</dbReference>
<dbReference type="GO" id="GO:0051959">
    <property type="term" value="F:dynein light intermediate chain binding"/>
    <property type="evidence" value="ECO:0007669"/>
    <property type="project" value="InterPro"/>
</dbReference>
<dbReference type="Proteomes" id="UP000194236">
    <property type="component" value="Unassembled WGS sequence"/>
</dbReference>
<dbReference type="PANTHER" id="PTHR45703">
    <property type="entry name" value="DYNEIN HEAVY CHAIN"/>
    <property type="match status" value="1"/>
</dbReference>
<keyword evidence="3" id="KW-0963">Cytoplasm</keyword>
<evidence type="ECO:0000256" key="2">
    <source>
        <dbReference type="ARBA" id="ARBA00022197"/>
    </source>
</evidence>
<comment type="caution">
    <text evidence="14">The sequence shown here is derived from an EMBL/GenBank/DDBJ whole genome shotgun (WGS) entry which is preliminary data.</text>
</comment>
<dbReference type="InterPro" id="IPR042228">
    <property type="entry name" value="Dynein_linker_3"/>
</dbReference>
<protein>
    <recommendedName>
        <fullName evidence="2">Dynein heavy chain, cytoplasmic</fullName>
    </recommendedName>
</protein>
<feature type="domain" description="Dynein heavy chain hydrolytic ATP-binding dynein motor region" evidence="13">
    <location>
        <begin position="1558"/>
        <end position="1681"/>
    </location>
</feature>
<dbReference type="Gene3D" id="3.20.180.20">
    <property type="entry name" value="Dynein heavy chain, N-terminal domain 2"/>
    <property type="match status" value="1"/>
</dbReference>
<keyword evidence="5" id="KW-0677">Repeat</keyword>
<dbReference type="GO" id="GO:0030286">
    <property type="term" value="C:dynein complex"/>
    <property type="evidence" value="ECO:0007669"/>
    <property type="project" value="InterPro"/>
</dbReference>
<evidence type="ECO:0000256" key="10">
    <source>
        <dbReference type="ARBA" id="ARBA00023212"/>
    </source>
</evidence>
<feature type="region of interest" description="Disordered" evidence="11">
    <location>
        <begin position="233"/>
        <end position="257"/>
    </location>
</feature>
<name>A0A1Y3B815_EURMA</name>
<dbReference type="SUPFAM" id="SSF52540">
    <property type="entry name" value="P-loop containing nucleoside triphosphate hydrolases"/>
    <property type="match status" value="1"/>
</dbReference>
<evidence type="ECO:0000256" key="11">
    <source>
        <dbReference type="SAM" id="MobiDB-lite"/>
    </source>
</evidence>
<dbReference type="EMBL" id="MUJZ01038137">
    <property type="protein sequence ID" value="OTF76307.1"/>
    <property type="molecule type" value="Genomic_DNA"/>
</dbReference>
<evidence type="ECO:0000256" key="5">
    <source>
        <dbReference type="ARBA" id="ARBA00022737"/>
    </source>
</evidence>
<keyword evidence="4" id="KW-0493">Microtubule</keyword>
<dbReference type="GO" id="GO:0030473">
    <property type="term" value="P:nuclear migration along microtubule"/>
    <property type="evidence" value="ECO:0007669"/>
    <property type="project" value="UniProtKB-ARBA"/>
</dbReference>
<dbReference type="Pfam" id="PF12774">
    <property type="entry name" value="AAA_6"/>
    <property type="match status" value="1"/>
</dbReference>
<dbReference type="GO" id="GO:0008569">
    <property type="term" value="F:minus-end-directed microtubule motor activity"/>
    <property type="evidence" value="ECO:0007669"/>
    <property type="project" value="UniProtKB-ARBA"/>
</dbReference>
<dbReference type="InterPro" id="IPR035699">
    <property type="entry name" value="AAA_6"/>
</dbReference>
<dbReference type="InterPro" id="IPR042222">
    <property type="entry name" value="Dynein_2_N"/>
</dbReference>
<comment type="subcellular location">
    <subcellularLocation>
        <location evidence="1">Cytoplasm</location>
        <location evidence="1">Cytoskeleton</location>
    </subcellularLocation>
</comment>
<evidence type="ECO:0000256" key="9">
    <source>
        <dbReference type="ARBA" id="ARBA00023175"/>
    </source>
</evidence>
<evidence type="ECO:0000256" key="1">
    <source>
        <dbReference type="ARBA" id="ARBA00004245"/>
    </source>
</evidence>
<dbReference type="Gene3D" id="3.40.50.300">
    <property type="entry name" value="P-loop containing nucleotide triphosphate hydrolases"/>
    <property type="match status" value="1"/>
</dbReference>
<evidence type="ECO:0000256" key="3">
    <source>
        <dbReference type="ARBA" id="ARBA00022490"/>
    </source>
</evidence>
<keyword evidence="8" id="KW-0175">Coiled coil</keyword>
<evidence type="ECO:0000256" key="6">
    <source>
        <dbReference type="ARBA" id="ARBA00022741"/>
    </source>
</evidence>
<organism evidence="14 15">
    <name type="scientific">Euroglyphus maynei</name>
    <name type="common">Mayne's house dust mite</name>
    <dbReference type="NCBI Taxonomy" id="6958"/>
    <lineage>
        <taxon>Eukaryota</taxon>
        <taxon>Metazoa</taxon>
        <taxon>Ecdysozoa</taxon>
        <taxon>Arthropoda</taxon>
        <taxon>Chelicerata</taxon>
        <taxon>Arachnida</taxon>
        <taxon>Acari</taxon>
        <taxon>Acariformes</taxon>
        <taxon>Sarcoptiformes</taxon>
        <taxon>Astigmata</taxon>
        <taxon>Psoroptidia</taxon>
        <taxon>Analgoidea</taxon>
        <taxon>Pyroglyphidae</taxon>
        <taxon>Pyroglyphinae</taxon>
        <taxon>Euroglyphus</taxon>
    </lineage>
</organism>
<dbReference type="FunFam" id="3.40.50.300:FF:000996">
    <property type="entry name" value="Cytoplasmic dynein heavy chain"/>
    <property type="match status" value="1"/>
</dbReference>
<sequence length="1682" mass="200150">MESFNGLLIDAKINKDLKNDDDESLLLIRDIVRNYFQTPWFDLTEQDERLIRDFFIHSKQISERKSNKQSLLVQLGNVDDNRNPLKRFEPRFEIVSLDDIRQRRRNNNLIQSQQQQQQQQKQEESNCRQSILFIRCNDLIRSKDENNQIHTQSSYRSTVQIRLVTDDEAIKHLSEILKSCPIANDEIISAYNQLERFIDRDKVLQVNERKEFLQKLSEWSETLLEYPDLERNLSTQSSDDDNENNDDFDDDDDDVEKEELQIGRELNRMAAKILTMKERQQLLANIVANIPLMFRDVPELNMYRINLTETSQMLESESIQLFHRWSTSVSKNIRYDLTKQCVIIDDRTQRPRITLSPYLEKFAINVRKLRQHRFVMPDDIDRMESHVSLYIDFVRDLRKIVRFYMNVAEQILPCQRPMLIDKARAFTTLLESRQQLTWSHGTETISHWIGELKQFMIEFQQQNSQLQRLHTRILETIKWMIDASLSQWDRFIEKVRLIIGEVSNQPYQNTYVWRKHWDYQLYKILEYYFNQMIRMNRKQNHNKQMNRLRTAKRPKSSSTTNNDHDEMVIMFVDQELVQWERMNQIIADNHIELQFDPSGYVVYEPSFEKLKQSLFERFQRFIRYPSTFRAFVDWSLDAQINPSSTDINNAATTVNNINAAPRTLFHNIYYRNASNFTAVYHKVFEAIDELIEIREQFVRWTAIYNLIRMMKSRSYDRMNNNDNDDEPQSSSTTKMFTCKTLEDYQHNLRLIKNLSIKFSNEYSMMNEIQCEHSNFIINIIPIKMFIEWLFNEAESVLLRTFREQCQREISQIETICRQNIDQLKHRPANIGELIEFDRMIMEKLQSIHSRLTVDNVTLREKIHFLRSWSSSATPLTTTDLDLVANRFDQTKLILNEFENIYENRDELLENYREQLQSKTSIELNAIGEEIDNFLRRWIELADNIKQTPEVINDFQINCNQLMGKVRELSSSCEYFHIEQPKSFESIHRVHEEIRELYEKFHILYEFEKGLSQYQEMEWIVCRNKLQKINQYINDWIEQHPSDDGYLQSYIERWRQFLLSIEICRGDNYQQLHWNQFIGQILNLNDLSYENLKLSDLWMKQDKLSECRAEILDINKRAYNDNLLREALNDLNQFALNGRFQLHPYRTKDGHEIMLIKDWYQCYNQISDCFLLIQTIRNMDSGEISEEYLNQYQEWETKLVQFESLVMLLNSIQRKWISLEPIYHDHGSSSSTSNDGPSFFHDVTFVRYSNDFQELMKLIRQNDGRFSYLIQTKNWENRLRTIDQIFSNTQKKLRSFIEESRQRFPRFYFLADEDLLLILSGKVDLNQSGLVKKLFINTIGCLVYHKSDERMIIAIESIQGERIQLRQSIQMDNNHGPTRIEQWLRELDNEIKSTLKSIFMDKLSKKHSVYNDYELFAALPSQILCLYCYLDFTEMVEDAIDKNHLSNLKNHYDKILSTLTKDGDVFHEKIVESLSKHYSSNSSTAIINHNLCKIKIKQVVLDVIHYINVIESLMDADVRDRKHWSWQSQLRFYVNHHQNSRQPIMADIQIGMGLATFDYSFEYLGCLGDSKLVYTTLTNKCFLTLTQAMDLGLGGNPYGPAGTGKTESVKALGQYFGRQVLVFNCDEAIDVKSMTRIIIGLLKCGNWGCFDEFNRLQLDVLSVLSSQIQEIQYAIKNRLKTVN</sequence>
<evidence type="ECO:0000256" key="8">
    <source>
        <dbReference type="ARBA" id="ARBA00023054"/>
    </source>
</evidence>
<dbReference type="GO" id="GO:0000070">
    <property type="term" value="P:mitotic sister chromatid segregation"/>
    <property type="evidence" value="ECO:0007669"/>
    <property type="project" value="UniProtKB-ARBA"/>
</dbReference>
<accession>A0A1Y3B815</accession>
<keyword evidence="7" id="KW-0067">ATP-binding</keyword>
<feature type="domain" description="Dynein heavy chain linker" evidence="12">
    <location>
        <begin position="987"/>
        <end position="1398"/>
    </location>
</feature>
<keyword evidence="10" id="KW-0206">Cytoskeleton</keyword>
<evidence type="ECO:0000256" key="4">
    <source>
        <dbReference type="ARBA" id="ARBA00022701"/>
    </source>
</evidence>